<feature type="transmembrane region" description="Helical" evidence="1">
    <location>
        <begin position="364"/>
        <end position="387"/>
    </location>
</feature>
<dbReference type="RefSeq" id="WP_144334338.1">
    <property type="nucleotide sequence ID" value="NZ_VLPL01000010.1"/>
</dbReference>
<sequence length="407" mass="46407">MNFADNNILLILISLVFIYAVLSILVSILTEWLNYYFKERGIFLKDSIYKLLKDPINKDYGYLFYNHVTIAGLKSAPDKLPQYVSSRMFAEVLIDIIAQQAVHNRKIQVSTSNEGAKKYKLERTEIPESVIERFQVGINEMNTSQFTDLMQSFLDKSENNYDKLKAHIEQWFNDYMDRVSGWYKTKQRKKFLAVGFLVAISLNVDSLHLLKVLSLDDNLKNRLVESAEHTVDNLEKDSTMRSNISFLIKSTYVAKSNEGAGNSQPDSNTIARIHHIVKQLDSNSRVKDSIARMELNQLDSAMSLVSELNIPIGWSKNAAPLSWFQCRKLRESNLEAMHPSKTPGLVSYLFTRNNDCSFGNILKYLLGIIISGVSLSFGAPFWFELLAKFVNIRRSGKIPEGDKSSKS</sequence>
<comment type="caution">
    <text evidence="2">The sequence shown here is derived from an EMBL/GenBank/DDBJ whole genome shotgun (WGS) entry which is preliminary data.</text>
</comment>
<keyword evidence="3" id="KW-1185">Reference proteome</keyword>
<protein>
    <submittedName>
        <fullName evidence="2">Uncharacterized protein</fullName>
    </submittedName>
</protein>
<keyword evidence="1" id="KW-0812">Transmembrane</keyword>
<reference evidence="2 3" key="1">
    <citation type="submission" date="2019-07" db="EMBL/GenBank/DDBJ databases">
        <authorList>
            <person name="Huq M.A."/>
        </authorList>
    </citation>
    <scope>NUCLEOTIDE SEQUENCE [LARGE SCALE GENOMIC DNA]</scope>
    <source>
        <strain evidence="2 3">MAH-3</strain>
    </source>
</reference>
<proteinExistence type="predicted"/>
<evidence type="ECO:0000313" key="2">
    <source>
        <dbReference type="EMBL" id="TSJ39922.1"/>
    </source>
</evidence>
<keyword evidence="1" id="KW-0472">Membrane</keyword>
<accession>A0A556MJ78</accession>
<keyword evidence="1" id="KW-1133">Transmembrane helix</keyword>
<evidence type="ECO:0000313" key="3">
    <source>
        <dbReference type="Proteomes" id="UP000316008"/>
    </source>
</evidence>
<dbReference type="EMBL" id="VLPL01000010">
    <property type="protein sequence ID" value="TSJ39922.1"/>
    <property type="molecule type" value="Genomic_DNA"/>
</dbReference>
<dbReference type="Proteomes" id="UP000316008">
    <property type="component" value="Unassembled WGS sequence"/>
</dbReference>
<dbReference type="AlphaFoldDB" id="A0A556MJ78"/>
<feature type="transmembrane region" description="Helical" evidence="1">
    <location>
        <begin position="6"/>
        <end position="30"/>
    </location>
</feature>
<evidence type="ECO:0000256" key="1">
    <source>
        <dbReference type="SAM" id="Phobius"/>
    </source>
</evidence>
<organism evidence="2 3">
    <name type="scientific">Fluviicola chungangensis</name>
    <dbReference type="NCBI Taxonomy" id="2597671"/>
    <lineage>
        <taxon>Bacteria</taxon>
        <taxon>Pseudomonadati</taxon>
        <taxon>Bacteroidota</taxon>
        <taxon>Flavobacteriia</taxon>
        <taxon>Flavobacteriales</taxon>
        <taxon>Crocinitomicaceae</taxon>
        <taxon>Fluviicola</taxon>
    </lineage>
</organism>
<gene>
    <name evidence="2" type="ORF">FO442_16575</name>
</gene>
<dbReference type="OrthoDB" id="6286374at2"/>
<name>A0A556MJ78_9FLAO</name>